<evidence type="ECO:0000313" key="1">
    <source>
        <dbReference type="EMBL" id="KAJ6989243.1"/>
    </source>
</evidence>
<reference evidence="1" key="1">
    <citation type="journal article" date="2023" name="Mol. Ecol. Resour.">
        <title>Chromosome-level genome assembly of a triploid poplar Populus alba 'Berolinensis'.</title>
        <authorList>
            <person name="Chen S."/>
            <person name="Yu Y."/>
            <person name="Wang X."/>
            <person name="Wang S."/>
            <person name="Zhang T."/>
            <person name="Zhou Y."/>
            <person name="He R."/>
            <person name="Meng N."/>
            <person name="Wang Y."/>
            <person name="Liu W."/>
            <person name="Liu Z."/>
            <person name="Liu J."/>
            <person name="Guo Q."/>
            <person name="Huang H."/>
            <person name="Sederoff R.R."/>
            <person name="Wang G."/>
            <person name="Qu G."/>
            <person name="Chen S."/>
        </authorList>
    </citation>
    <scope>NUCLEOTIDE SEQUENCE</scope>
    <source>
        <strain evidence="1">SC-2020</strain>
    </source>
</reference>
<protein>
    <submittedName>
        <fullName evidence="1">Uncharacterized protein</fullName>
    </submittedName>
</protein>
<evidence type="ECO:0000313" key="2">
    <source>
        <dbReference type="Proteomes" id="UP001164929"/>
    </source>
</evidence>
<keyword evidence="2" id="KW-1185">Reference proteome</keyword>
<proteinExistence type="predicted"/>
<sequence length="37" mass="4085">MDGSSAQDETEGPTLFLDSWKALDLLLFSAIYTTSIF</sequence>
<dbReference type="AlphaFoldDB" id="A0AAD6QF71"/>
<organism evidence="1 2">
    <name type="scientific">Populus alba x Populus x berolinensis</name>
    <dbReference type="NCBI Taxonomy" id="444605"/>
    <lineage>
        <taxon>Eukaryota</taxon>
        <taxon>Viridiplantae</taxon>
        <taxon>Streptophyta</taxon>
        <taxon>Embryophyta</taxon>
        <taxon>Tracheophyta</taxon>
        <taxon>Spermatophyta</taxon>
        <taxon>Magnoliopsida</taxon>
        <taxon>eudicotyledons</taxon>
        <taxon>Gunneridae</taxon>
        <taxon>Pentapetalae</taxon>
        <taxon>rosids</taxon>
        <taxon>fabids</taxon>
        <taxon>Malpighiales</taxon>
        <taxon>Salicaceae</taxon>
        <taxon>Saliceae</taxon>
        <taxon>Populus</taxon>
    </lineage>
</organism>
<comment type="caution">
    <text evidence="1">The sequence shown here is derived from an EMBL/GenBank/DDBJ whole genome shotgun (WGS) entry which is preliminary data.</text>
</comment>
<accession>A0AAD6QF71</accession>
<dbReference type="Proteomes" id="UP001164929">
    <property type="component" value="Chromosome 8"/>
</dbReference>
<gene>
    <name evidence="1" type="ORF">NC653_021970</name>
</gene>
<name>A0AAD6QF71_9ROSI</name>
<dbReference type="EMBL" id="JAQIZT010000008">
    <property type="protein sequence ID" value="KAJ6989243.1"/>
    <property type="molecule type" value="Genomic_DNA"/>
</dbReference>